<name>A0A7X1FNC2_9SPHN</name>
<evidence type="ECO:0000256" key="1">
    <source>
        <dbReference type="SAM" id="Phobius"/>
    </source>
</evidence>
<dbReference type="EMBL" id="JACLAW010000001">
    <property type="protein sequence ID" value="MBC2663994.1"/>
    <property type="molecule type" value="Genomic_DNA"/>
</dbReference>
<feature type="transmembrane region" description="Helical" evidence="1">
    <location>
        <begin position="44"/>
        <end position="64"/>
    </location>
</feature>
<protein>
    <submittedName>
        <fullName evidence="2">Uncharacterized protein</fullName>
    </submittedName>
</protein>
<organism evidence="2 3">
    <name type="scientific">Novosphingobium flavum</name>
    <dbReference type="NCBI Taxonomy" id="1778672"/>
    <lineage>
        <taxon>Bacteria</taxon>
        <taxon>Pseudomonadati</taxon>
        <taxon>Pseudomonadota</taxon>
        <taxon>Alphaproteobacteria</taxon>
        <taxon>Sphingomonadales</taxon>
        <taxon>Sphingomonadaceae</taxon>
        <taxon>Novosphingobium</taxon>
    </lineage>
</organism>
<keyword evidence="1" id="KW-1133">Transmembrane helix</keyword>
<proteinExistence type="predicted"/>
<dbReference type="AlphaFoldDB" id="A0A7X1FNC2"/>
<comment type="caution">
    <text evidence="2">The sequence shown here is derived from an EMBL/GenBank/DDBJ whole genome shotgun (WGS) entry which is preliminary data.</text>
</comment>
<keyword evidence="1" id="KW-0472">Membrane</keyword>
<sequence length="129" mass="14350">MEFLFELIFQLFGELLIQLLFEAAAELGLRLVAAPITRPRHPLFASLGFNLWGAIAGGISLLVLPKSQITNPDFRIAAVFVVPFVMGFVMLQVGKLRARRGQGLVGLDHFWNGFAFAFAMALVRYLFAH</sequence>
<reference evidence="2 3" key="1">
    <citation type="submission" date="2020-08" db="EMBL/GenBank/DDBJ databases">
        <title>The genome sequence of type strain Novosphingobium flavum NBRC 111647.</title>
        <authorList>
            <person name="Liu Y."/>
        </authorList>
    </citation>
    <scope>NUCLEOTIDE SEQUENCE [LARGE SCALE GENOMIC DNA]</scope>
    <source>
        <strain evidence="2 3">NBRC 111647</strain>
    </source>
</reference>
<dbReference type="Proteomes" id="UP000566813">
    <property type="component" value="Unassembled WGS sequence"/>
</dbReference>
<keyword evidence="1" id="KW-0812">Transmembrane</keyword>
<feature type="transmembrane region" description="Helical" evidence="1">
    <location>
        <begin position="76"/>
        <end position="94"/>
    </location>
</feature>
<evidence type="ECO:0000313" key="2">
    <source>
        <dbReference type="EMBL" id="MBC2663994.1"/>
    </source>
</evidence>
<keyword evidence="3" id="KW-1185">Reference proteome</keyword>
<feature type="transmembrane region" description="Helical" evidence="1">
    <location>
        <begin position="109"/>
        <end position="127"/>
    </location>
</feature>
<accession>A0A7X1FNC2</accession>
<dbReference type="RefSeq" id="WP_185662525.1">
    <property type="nucleotide sequence ID" value="NZ_JACLAW010000001.1"/>
</dbReference>
<evidence type="ECO:0000313" key="3">
    <source>
        <dbReference type="Proteomes" id="UP000566813"/>
    </source>
</evidence>
<gene>
    <name evidence="2" type="ORF">H7F51_00530</name>
</gene>